<dbReference type="PANTHER" id="PTHR33074:SF83">
    <property type="entry name" value="EXPRESSED PROTEIN"/>
    <property type="match status" value="1"/>
</dbReference>
<dbReference type="Proteomes" id="UP000604825">
    <property type="component" value="Unassembled WGS sequence"/>
</dbReference>
<name>A0A811NM88_9POAL</name>
<reference evidence="3" key="1">
    <citation type="submission" date="2020-10" db="EMBL/GenBank/DDBJ databases">
        <authorList>
            <person name="Han B."/>
            <person name="Lu T."/>
            <person name="Zhao Q."/>
            <person name="Huang X."/>
            <person name="Zhao Y."/>
        </authorList>
    </citation>
    <scope>NUCLEOTIDE SEQUENCE</scope>
</reference>
<feature type="compositionally biased region" description="Basic and acidic residues" evidence="1">
    <location>
        <begin position="439"/>
        <end position="472"/>
    </location>
</feature>
<feature type="region of interest" description="Disordered" evidence="1">
    <location>
        <begin position="1"/>
        <end position="23"/>
    </location>
</feature>
<dbReference type="InterPro" id="IPR011676">
    <property type="entry name" value="DUF1618"/>
</dbReference>
<keyword evidence="4" id="KW-1185">Reference proteome</keyword>
<organism evidence="3 4">
    <name type="scientific">Miscanthus lutarioriparius</name>
    <dbReference type="NCBI Taxonomy" id="422564"/>
    <lineage>
        <taxon>Eukaryota</taxon>
        <taxon>Viridiplantae</taxon>
        <taxon>Streptophyta</taxon>
        <taxon>Embryophyta</taxon>
        <taxon>Tracheophyta</taxon>
        <taxon>Spermatophyta</taxon>
        <taxon>Magnoliopsida</taxon>
        <taxon>Liliopsida</taxon>
        <taxon>Poales</taxon>
        <taxon>Poaceae</taxon>
        <taxon>PACMAD clade</taxon>
        <taxon>Panicoideae</taxon>
        <taxon>Andropogonodae</taxon>
        <taxon>Andropogoneae</taxon>
        <taxon>Saccharinae</taxon>
        <taxon>Miscanthus</taxon>
    </lineage>
</organism>
<dbReference type="AlphaFoldDB" id="A0A811NM88"/>
<feature type="domain" description="DUF1618" evidence="2">
    <location>
        <begin position="214"/>
        <end position="357"/>
    </location>
</feature>
<comment type="caution">
    <text evidence="3">The sequence shown here is derived from an EMBL/GenBank/DDBJ whole genome shotgun (WGS) entry which is preliminary data.</text>
</comment>
<protein>
    <recommendedName>
        <fullName evidence="2">DUF1618 domain-containing protein</fullName>
    </recommendedName>
</protein>
<feature type="region of interest" description="Disordered" evidence="1">
    <location>
        <begin position="413"/>
        <end position="564"/>
    </location>
</feature>
<proteinExistence type="predicted"/>
<sequence>MAGSMIFPESFTPPADRGATAGSRPPPWILLDLDTYIADRRNATTATATSRLGHTIQVSLYAADPPAMSYFCVHCPCSKPDDPAFAFEPRVVGAEGRFALLWVRFAHAGHDDDEYFMYKADPDSPSLEHVRRPGTHHRLLLYKQLAVVPLGDGGHYLLAGRSIANFKPPFKYDLHIYSSADQTWSIKPLPDACPDVHDILPDKVIPLGDGVVGWVDLRVGVAVCDLLRQPLDVRFIPLPQPMPANRKKLKKFHPGDPAWRFRDVAFSNGVLKFVEMEHRWIVTTICPAPEEPTDPSEKAVLLDSDLIMSRKRKLVDTKPKQVRKRDCWRMVTWSRPAVSSDCWHKGCIIDVDDIAVDDMITSSLRSGAWMVAVDLGKKTLLTALGAYSCDRHDPCTYNYHLCSLSKYLNMDPADSSQTTKLKDSADPLKTRQSSAEEASCPHKDKPRDAVRRLTLELKAQEDHRSIREHGAESNEECSSDSSGPLPPPARRHSNCLPPRPVIKQSDGASDRPNPADVSPANNVVARPTGSCSLLPQVPPQQDFGQSVQWRRQPSKCSRRQSSST</sequence>
<feature type="compositionally biased region" description="Basic and acidic residues" evidence="1">
    <location>
        <begin position="420"/>
        <end position="429"/>
    </location>
</feature>
<dbReference type="EMBL" id="CAJGYO010000004">
    <property type="protein sequence ID" value="CAD6223845.1"/>
    <property type="molecule type" value="Genomic_DNA"/>
</dbReference>
<feature type="compositionally biased region" description="Polar residues" evidence="1">
    <location>
        <begin position="542"/>
        <end position="551"/>
    </location>
</feature>
<gene>
    <name evidence="3" type="ORF">NCGR_LOCUS16234</name>
</gene>
<evidence type="ECO:0000313" key="4">
    <source>
        <dbReference type="Proteomes" id="UP000604825"/>
    </source>
</evidence>
<evidence type="ECO:0000259" key="2">
    <source>
        <dbReference type="Pfam" id="PF07762"/>
    </source>
</evidence>
<accession>A0A811NM88</accession>
<dbReference type="Pfam" id="PF07762">
    <property type="entry name" value="DUF1618"/>
    <property type="match status" value="1"/>
</dbReference>
<evidence type="ECO:0000313" key="3">
    <source>
        <dbReference type="EMBL" id="CAD6223845.1"/>
    </source>
</evidence>
<evidence type="ECO:0000256" key="1">
    <source>
        <dbReference type="SAM" id="MobiDB-lite"/>
    </source>
</evidence>
<dbReference type="OrthoDB" id="684663at2759"/>
<dbReference type="PANTHER" id="PTHR33074">
    <property type="entry name" value="EXPRESSED PROTEIN-RELATED"/>
    <property type="match status" value="1"/>
</dbReference>